<evidence type="ECO:0000313" key="5">
    <source>
        <dbReference type="Ensembl" id="ENSSSCP00025007296.1"/>
    </source>
</evidence>
<evidence type="ECO:0000313" key="6">
    <source>
        <dbReference type="Proteomes" id="UP000694727"/>
    </source>
</evidence>
<dbReference type="PANTHER" id="PTHR11505">
    <property type="entry name" value="L1 TRANSPOSABLE ELEMENT-RELATED"/>
    <property type="match status" value="1"/>
</dbReference>
<dbReference type="InterPro" id="IPR035300">
    <property type="entry name" value="L1_dsRBD"/>
</dbReference>
<evidence type="ECO:0000256" key="1">
    <source>
        <dbReference type="ARBA" id="ARBA00061640"/>
    </source>
</evidence>
<feature type="region of interest" description="Disordered" evidence="2">
    <location>
        <begin position="1"/>
        <end position="36"/>
    </location>
</feature>
<dbReference type="InterPro" id="IPR042566">
    <property type="entry name" value="L1_C"/>
</dbReference>
<protein>
    <recommendedName>
        <fullName evidence="7">L1 transposable element RRM domain-containing protein</fullName>
    </recommendedName>
</protein>
<dbReference type="Pfam" id="PF17490">
    <property type="entry name" value="Tnp_22_dsRBD"/>
    <property type="match status" value="1"/>
</dbReference>
<evidence type="ECO:0000256" key="2">
    <source>
        <dbReference type="SAM" id="MobiDB-lite"/>
    </source>
</evidence>
<feature type="domain" description="L1 transposable element RRM" evidence="3">
    <location>
        <begin position="3"/>
        <end position="70"/>
    </location>
</feature>
<dbReference type="Proteomes" id="UP000694727">
    <property type="component" value="Unplaced"/>
</dbReference>
<dbReference type="Gene3D" id="3.30.250.20">
    <property type="entry name" value="L1 transposable element, C-terminal domain"/>
    <property type="match status" value="1"/>
</dbReference>
<dbReference type="InterPro" id="IPR043636">
    <property type="entry name" value="L1_RRM_dom"/>
</dbReference>
<name>A0A8D0QW83_PIG</name>
<dbReference type="InterPro" id="IPR004244">
    <property type="entry name" value="Transposase_22"/>
</dbReference>
<feature type="domain" description="L1 transposable element dsRBD-like" evidence="4">
    <location>
        <begin position="74"/>
        <end position="136"/>
    </location>
</feature>
<organism evidence="5 6">
    <name type="scientific">Sus scrofa</name>
    <name type="common">Pig</name>
    <dbReference type="NCBI Taxonomy" id="9823"/>
    <lineage>
        <taxon>Eukaryota</taxon>
        <taxon>Metazoa</taxon>
        <taxon>Chordata</taxon>
        <taxon>Craniata</taxon>
        <taxon>Vertebrata</taxon>
        <taxon>Euteleostomi</taxon>
        <taxon>Mammalia</taxon>
        <taxon>Eutheria</taxon>
        <taxon>Laurasiatheria</taxon>
        <taxon>Artiodactyla</taxon>
        <taxon>Suina</taxon>
        <taxon>Suidae</taxon>
        <taxon>Sus</taxon>
    </lineage>
</organism>
<dbReference type="AlphaFoldDB" id="A0A8D0QW83"/>
<proteinExistence type="inferred from homology"/>
<sequence>MEESFAHLKDTDVKIQEAQRASNKLNSNRPTPRHIKIKTEKVKDKERILKAAREKQSVNYKGTPIRLSADFSTEILQARREWQDIFKVLKGKYLQPRILYPARISFKIEGKIKNFSNKQKLKEHSNTKPILKEILKGLLENKKKKKKRIRMEKTTIGK</sequence>
<dbReference type="Gene3D" id="3.30.70.1820">
    <property type="entry name" value="L1 transposable element, RRM domain"/>
    <property type="match status" value="1"/>
</dbReference>
<feature type="compositionally biased region" description="Polar residues" evidence="2">
    <location>
        <begin position="19"/>
        <end position="30"/>
    </location>
</feature>
<evidence type="ECO:0000259" key="4">
    <source>
        <dbReference type="Pfam" id="PF17490"/>
    </source>
</evidence>
<evidence type="ECO:0008006" key="7">
    <source>
        <dbReference type="Google" id="ProtNLM"/>
    </source>
</evidence>
<evidence type="ECO:0000259" key="3">
    <source>
        <dbReference type="Pfam" id="PF02994"/>
    </source>
</evidence>
<feature type="compositionally biased region" description="Basic and acidic residues" evidence="2">
    <location>
        <begin position="1"/>
        <end position="17"/>
    </location>
</feature>
<accession>A0A8D0QW83</accession>
<dbReference type="Ensembl" id="ENSSSCT00025018098.1">
    <property type="protein sequence ID" value="ENSSSCP00025007296.1"/>
    <property type="gene ID" value="ENSSSCG00025013642.1"/>
</dbReference>
<dbReference type="FunFam" id="3.30.70.1820:FF:000002">
    <property type="entry name" value="LINE-1 retrotransposable element ORF1 protein"/>
    <property type="match status" value="1"/>
</dbReference>
<dbReference type="Pfam" id="PF02994">
    <property type="entry name" value="Transposase_22"/>
    <property type="match status" value="1"/>
</dbReference>
<comment type="similarity">
    <text evidence="1">Belongs to the transposase 22 family.</text>
</comment>
<reference evidence="5" key="1">
    <citation type="submission" date="2025-08" db="UniProtKB">
        <authorList>
            <consortium name="Ensembl"/>
        </authorList>
    </citation>
    <scope>IDENTIFICATION</scope>
</reference>